<sequence>MDTDLWEMVHNKNMPFVAAATSPPLDPTGREAAAAACGDRLPTPDGCGSGALHDVGPFLVFLVFLDVL</sequence>
<reference evidence="1" key="2">
    <citation type="submission" date="2015-03" db="UniProtKB">
        <authorList>
            <consortium name="EnsemblPlants"/>
        </authorList>
    </citation>
    <scope>IDENTIFICATION</scope>
</reference>
<proteinExistence type="predicted"/>
<evidence type="ECO:0000313" key="1">
    <source>
        <dbReference type="EnsemblPlants" id="OBART11G14180.1"/>
    </source>
</evidence>
<dbReference type="EnsemblPlants" id="OBART11G14180.1">
    <property type="protein sequence ID" value="OBART11G14180.1"/>
    <property type="gene ID" value="OBART11G14180"/>
</dbReference>
<reference evidence="1" key="1">
    <citation type="journal article" date="2009" name="Rice">
        <title>De Novo Next Generation Sequencing of Plant Genomes.</title>
        <authorList>
            <person name="Rounsley S."/>
            <person name="Marri P.R."/>
            <person name="Yu Y."/>
            <person name="He R."/>
            <person name="Sisneros N."/>
            <person name="Goicoechea J.L."/>
            <person name="Lee S.J."/>
            <person name="Angelova A."/>
            <person name="Kudrna D."/>
            <person name="Luo M."/>
            <person name="Affourtit J."/>
            <person name="Desany B."/>
            <person name="Knight J."/>
            <person name="Niazi F."/>
            <person name="Egholm M."/>
            <person name="Wing R.A."/>
        </authorList>
    </citation>
    <scope>NUCLEOTIDE SEQUENCE [LARGE SCALE GENOMIC DNA]</scope>
    <source>
        <strain evidence="1">cv. IRGC 105608</strain>
    </source>
</reference>
<evidence type="ECO:0000313" key="2">
    <source>
        <dbReference type="Proteomes" id="UP000026960"/>
    </source>
</evidence>
<name>A0A0D3HM22_9ORYZ</name>
<accession>A0A0D3HM22</accession>
<dbReference type="PaxDb" id="65489-OBART11G14180.1"/>
<dbReference type="Gramene" id="OBART11G14180.1">
    <property type="protein sequence ID" value="OBART11G14180.1"/>
    <property type="gene ID" value="OBART11G14180"/>
</dbReference>
<organism evidence="1">
    <name type="scientific">Oryza barthii</name>
    <dbReference type="NCBI Taxonomy" id="65489"/>
    <lineage>
        <taxon>Eukaryota</taxon>
        <taxon>Viridiplantae</taxon>
        <taxon>Streptophyta</taxon>
        <taxon>Embryophyta</taxon>
        <taxon>Tracheophyta</taxon>
        <taxon>Spermatophyta</taxon>
        <taxon>Magnoliopsida</taxon>
        <taxon>Liliopsida</taxon>
        <taxon>Poales</taxon>
        <taxon>Poaceae</taxon>
        <taxon>BOP clade</taxon>
        <taxon>Oryzoideae</taxon>
        <taxon>Oryzeae</taxon>
        <taxon>Oryzinae</taxon>
        <taxon>Oryza</taxon>
    </lineage>
</organism>
<protein>
    <submittedName>
        <fullName evidence="1">Uncharacterized protein</fullName>
    </submittedName>
</protein>
<dbReference type="Proteomes" id="UP000026960">
    <property type="component" value="Chromosome 11"/>
</dbReference>
<keyword evidence="2" id="KW-1185">Reference proteome</keyword>
<dbReference type="HOGENOM" id="CLU_2798433_0_0_1"/>
<dbReference type="AlphaFoldDB" id="A0A0D3HM22"/>